<proteinExistence type="predicted"/>
<comment type="caution">
    <text evidence="2">The sequence shown here is derived from an EMBL/GenBank/DDBJ whole genome shotgun (WGS) entry which is preliminary data.</text>
</comment>
<feature type="transmembrane region" description="Helical" evidence="1">
    <location>
        <begin position="25"/>
        <end position="55"/>
    </location>
</feature>
<dbReference type="EMBL" id="JBHMAS010000049">
    <property type="protein sequence ID" value="MFB9781974.1"/>
    <property type="molecule type" value="Genomic_DNA"/>
</dbReference>
<evidence type="ECO:0000313" key="2">
    <source>
        <dbReference type="EMBL" id="MFB9781974.1"/>
    </source>
</evidence>
<evidence type="ECO:0000313" key="3">
    <source>
        <dbReference type="Proteomes" id="UP001589587"/>
    </source>
</evidence>
<sequence length="83" mass="8470">MSEGVDEIHVLGSESAGRMIEASTIIVLGALCAVVAGSGVFLVIGSIGGFARLLYLVVRAPINSYSAPGSNFELAPSRTSCGR</sequence>
<dbReference type="Proteomes" id="UP001589587">
    <property type="component" value="Unassembled WGS sequence"/>
</dbReference>
<keyword evidence="1" id="KW-1133">Transmembrane helix</keyword>
<accession>A0ABV5XHU1</accession>
<protein>
    <submittedName>
        <fullName evidence="2">Uncharacterized protein</fullName>
    </submittedName>
</protein>
<name>A0ABV5XHU1_9NOCA</name>
<gene>
    <name evidence="2" type="ORF">ACFFQ6_19940</name>
</gene>
<organism evidence="2 3">
    <name type="scientific">Rhodococcus baikonurensis</name>
    <dbReference type="NCBI Taxonomy" id="172041"/>
    <lineage>
        <taxon>Bacteria</taxon>
        <taxon>Bacillati</taxon>
        <taxon>Actinomycetota</taxon>
        <taxon>Actinomycetes</taxon>
        <taxon>Mycobacteriales</taxon>
        <taxon>Nocardiaceae</taxon>
        <taxon>Rhodococcus</taxon>
        <taxon>Rhodococcus erythropolis group</taxon>
    </lineage>
</organism>
<reference evidence="2 3" key="1">
    <citation type="submission" date="2024-09" db="EMBL/GenBank/DDBJ databases">
        <authorList>
            <person name="Sun Q."/>
            <person name="Mori K."/>
        </authorList>
    </citation>
    <scope>NUCLEOTIDE SEQUENCE [LARGE SCALE GENOMIC DNA]</scope>
    <source>
        <strain evidence="2 3">JCM 11411</strain>
    </source>
</reference>
<evidence type="ECO:0000256" key="1">
    <source>
        <dbReference type="SAM" id="Phobius"/>
    </source>
</evidence>
<keyword evidence="1" id="KW-0812">Transmembrane</keyword>
<keyword evidence="1" id="KW-0472">Membrane</keyword>
<dbReference type="RefSeq" id="WP_378375260.1">
    <property type="nucleotide sequence ID" value="NZ_JBHMAS010000049.1"/>
</dbReference>
<keyword evidence="3" id="KW-1185">Reference proteome</keyword>